<dbReference type="AlphaFoldDB" id="A0A3N4HLI0"/>
<gene>
    <name evidence="2" type="ORF">BJ508DRAFT_312646</name>
</gene>
<organism evidence="2 3">
    <name type="scientific">Ascobolus immersus RN42</name>
    <dbReference type="NCBI Taxonomy" id="1160509"/>
    <lineage>
        <taxon>Eukaryota</taxon>
        <taxon>Fungi</taxon>
        <taxon>Dikarya</taxon>
        <taxon>Ascomycota</taxon>
        <taxon>Pezizomycotina</taxon>
        <taxon>Pezizomycetes</taxon>
        <taxon>Pezizales</taxon>
        <taxon>Ascobolaceae</taxon>
        <taxon>Ascobolus</taxon>
    </lineage>
</organism>
<name>A0A3N4HLI0_ASCIM</name>
<evidence type="ECO:0000256" key="1">
    <source>
        <dbReference type="SAM" id="MobiDB-lite"/>
    </source>
</evidence>
<feature type="region of interest" description="Disordered" evidence="1">
    <location>
        <begin position="126"/>
        <end position="163"/>
    </location>
</feature>
<evidence type="ECO:0000313" key="3">
    <source>
        <dbReference type="Proteomes" id="UP000275078"/>
    </source>
</evidence>
<reference evidence="2 3" key="1">
    <citation type="journal article" date="2018" name="Nat. Ecol. Evol.">
        <title>Pezizomycetes genomes reveal the molecular basis of ectomycorrhizal truffle lifestyle.</title>
        <authorList>
            <person name="Murat C."/>
            <person name="Payen T."/>
            <person name="Noel B."/>
            <person name="Kuo A."/>
            <person name="Morin E."/>
            <person name="Chen J."/>
            <person name="Kohler A."/>
            <person name="Krizsan K."/>
            <person name="Balestrini R."/>
            <person name="Da Silva C."/>
            <person name="Montanini B."/>
            <person name="Hainaut M."/>
            <person name="Levati E."/>
            <person name="Barry K.W."/>
            <person name="Belfiori B."/>
            <person name="Cichocki N."/>
            <person name="Clum A."/>
            <person name="Dockter R.B."/>
            <person name="Fauchery L."/>
            <person name="Guy J."/>
            <person name="Iotti M."/>
            <person name="Le Tacon F."/>
            <person name="Lindquist E.A."/>
            <person name="Lipzen A."/>
            <person name="Malagnac F."/>
            <person name="Mello A."/>
            <person name="Molinier V."/>
            <person name="Miyauchi S."/>
            <person name="Poulain J."/>
            <person name="Riccioni C."/>
            <person name="Rubini A."/>
            <person name="Sitrit Y."/>
            <person name="Splivallo R."/>
            <person name="Traeger S."/>
            <person name="Wang M."/>
            <person name="Zifcakova L."/>
            <person name="Wipf D."/>
            <person name="Zambonelli A."/>
            <person name="Paolocci F."/>
            <person name="Nowrousian M."/>
            <person name="Ottonello S."/>
            <person name="Baldrian P."/>
            <person name="Spatafora J.W."/>
            <person name="Henrissat B."/>
            <person name="Nagy L.G."/>
            <person name="Aury J.M."/>
            <person name="Wincker P."/>
            <person name="Grigoriev I.V."/>
            <person name="Bonfante P."/>
            <person name="Martin F.M."/>
        </authorList>
    </citation>
    <scope>NUCLEOTIDE SEQUENCE [LARGE SCALE GENOMIC DNA]</scope>
    <source>
        <strain evidence="2 3">RN42</strain>
    </source>
</reference>
<evidence type="ECO:0000313" key="2">
    <source>
        <dbReference type="EMBL" id="RPA74675.1"/>
    </source>
</evidence>
<dbReference type="EMBL" id="ML119783">
    <property type="protein sequence ID" value="RPA74675.1"/>
    <property type="molecule type" value="Genomic_DNA"/>
</dbReference>
<feature type="compositionally biased region" description="Basic and acidic residues" evidence="1">
    <location>
        <begin position="126"/>
        <end position="136"/>
    </location>
</feature>
<feature type="compositionally biased region" description="Polar residues" evidence="1">
    <location>
        <begin position="32"/>
        <end position="43"/>
    </location>
</feature>
<keyword evidence="3" id="KW-1185">Reference proteome</keyword>
<proteinExistence type="predicted"/>
<accession>A0A3N4HLI0</accession>
<feature type="compositionally biased region" description="Polar residues" evidence="1">
    <location>
        <begin position="60"/>
        <end position="70"/>
    </location>
</feature>
<protein>
    <submittedName>
        <fullName evidence="2">Uncharacterized protein</fullName>
    </submittedName>
</protein>
<dbReference type="Proteomes" id="UP000275078">
    <property type="component" value="Unassembled WGS sequence"/>
</dbReference>
<sequence length="269" mass="30286">MDVLLKAVSSDKETTRSPPPTMSQTRKRTANDRSPPQTCTQGLATRKRPKAEPRAPALPSSRQHGVSSRPTAVVKRRSVGLAQHSESSHDCQRSLLFTPDHPKGRHATWENYPERHNSAYIQQAVEARRSESEALRPSRHLPQQRDPLPAHPEIEREEPCSGTHRFYRTSSERPETCKACSESCESIGWVFNCGDPDCKVRWCAQCIIPLAEETLGKADWKTDELIGILESSETRSKIETNILCSEAFPTHLYRNETTSEDETVADITE</sequence>
<feature type="region of interest" description="Disordered" evidence="1">
    <location>
        <begin position="1"/>
        <end position="114"/>
    </location>
</feature>